<gene>
    <name evidence="1" type="ORF">S01H1_52764</name>
</gene>
<reference evidence="1" key="1">
    <citation type="journal article" date="2014" name="Front. Microbiol.">
        <title>High frequency of phylogenetically diverse reductive dehalogenase-homologous genes in deep subseafloor sedimentary metagenomes.</title>
        <authorList>
            <person name="Kawai M."/>
            <person name="Futagami T."/>
            <person name="Toyoda A."/>
            <person name="Takaki Y."/>
            <person name="Nishi S."/>
            <person name="Hori S."/>
            <person name="Arai W."/>
            <person name="Tsubouchi T."/>
            <person name="Morono Y."/>
            <person name="Uchiyama I."/>
            <person name="Ito T."/>
            <person name="Fujiyama A."/>
            <person name="Inagaki F."/>
            <person name="Takami H."/>
        </authorList>
    </citation>
    <scope>NUCLEOTIDE SEQUENCE</scope>
    <source>
        <strain evidence="1">Expedition CK06-06</strain>
    </source>
</reference>
<evidence type="ECO:0008006" key="2">
    <source>
        <dbReference type="Google" id="ProtNLM"/>
    </source>
</evidence>
<dbReference type="AlphaFoldDB" id="X0VK88"/>
<feature type="non-terminal residue" evidence="1">
    <location>
        <position position="1"/>
    </location>
</feature>
<comment type="caution">
    <text evidence="1">The sequence shown here is derived from an EMBL/GenBank/DDBJ whole genome shotgun (WGS) entry which is preliminary data.</text>
</comment>
<sequence>QLDDAATHATSAGCTILLTDAAGATIYNHGSGSTIEFYSSSFISLQKNTVLMQGGAVAPDVFVVYNCLFDGIYWGSVTGLDAYNVYITKATFGMQDVKAPSTTDRLTVSDCGYGMMVWGPNSLYVTNAVVQRAVTTSFLFNTNVADSYLVDGECDVWNITWAGVCTAEFFRQYTFNMQVVDADGAGILGVTVAMVDNAAGAVFSVATDANGDIAEQIVTYGYYDPANGNVIQPGGVGYTPFTVTLSKAGYITRTIVYAVD</sequence>
<accession>X0VK88</accession>
<protein>
    <recommendedName>
        <fullName evidence="2">Right handed beta helix domain-containing protein</fullName>
    </recommendedName>
</protein>
<dbReference type="EMBL" id="BARS01034122">
    <property type="protein sequence ID" value="GAG18670.1"/>
    <property type="molecule type" value="Genomic_DNA"/>
</dbReference>
<feature type="non-terminal residue" evidence="1">
    <location>
        <position position="260"/>
    </location>
</feature>
<organism evidence="1">
    <name type="scientific">marine sediment metagenome</name>
    <dbReference type="NCBI Taxonomy" id="412755"/>
    <lineage>
        <taxon>unclassified sequences</taxon>
        <taxon>metagenomes</taxon>
        <taxon>ecological metagenomes</taxon>
    </lineage>
</organism>
<name>X0VK88_9ZZZZ</name>
<proteinExistence type="predicted"/>
<evidence type="ECO:0000313" key="1">
    <source>
        <dbReference type="EMBL" id="GAG18670.1"/>
    </source>
</evidence>